<evidence type="ECO:0000313" key="8">
    <source>
        <dbReference type="RefSeq" id="XP_022242668.1"/>
    </source>
</evidence>
<gene>
    <name evidence="8" type="primary">LOC106460282</name>
</gene>
<evidence type="ECO:0000256" key="2">
    <source>
        <dbReference type="ARBA" id="ARBA00022723"/>
    </source>
</evidence>
<keyword evidence="4" id="KW-1015">Disulfide bond</keyword>
<keyword evidence="2" id="KW-0479">Metal-binding</keyword>
<evidence type="ECO:0000256" key="5">
    <source>
        <dbReference type="ARBA" id="ARBA00023239"/>
    </source>
</evidence>
<protein>
    <submittedName>
        <fullName evidence="8">PI-PLC X domain-containing protein 1-like isoform X1</fullName>
    </submittedName>
</protein>
<keyword evidence="3" id="KW-0460">Magnesium</keyword>
<dbReference type="PANTHER" id="PTHR13593:SF103">
    <property type="entry name" value="RE10370P"/>
    <property type="match status" value="1"/>
</dbReference>
<dbReference type="SMART" id="SM00148">
    <property type="entry name" value="PLCXc"/>
    <property type="match status" value="1"/>
</dbReference>
<evidence type="ECO:0000259" key="6">
    <source>
        <dbReference type="SMART" id="SM00148"/>
    </source>
</evidence>
<feature type="domain" description="Phosphatidylinositol-specific phospholipase C X" evidence="6">
    <location>
        <begin position="177"/>
        <end position="335"/>
    </location>
</feature>
<keyword evidence="5" id="KW-0456">Lyase</keyword>
<dbReference type="Gene3D" id="3.20.20.190">
    <property type="entry name" value="Phosphatidylinositol (PI) phosphodiesterase"/>
    <property type="match status" value="1"/>
</dbReference>
<dbReference type="GeneID" id="106460282"/>
<dbReference type="RefSeq" id="XP_022242668.1">
    <property type="nucleotide sequence ID" value="XM_022386960.1"/>
</dbReference>
<dbReference type="PANTHER" id="PTHR13593">
    <property type="match status" value="1"/>
</dbReference>
<dbReference type="Proteomes" id="UP000694941">
    <property type="component" value="Unplaced"/>
</dbReference>
<comment type="catalytic activity">
    <reaction evidence="1">
        <text>an N-(acyl)-sphingosylphosphoethanolamine = an N-(acyl)-sphingosyl-1,3-cyclic phosphate + ethanolamine</text>
        <dbReference type="Rhea" id="RHEA:60648"/>
        <dbReference type="ChEBI" id="CHEBI:57603"/>
        <dbReference type="ChEBI" id="CHEBI:143891"/>
        <dbReference type="ChEBI" id="CHEBI:143892"/>
    </reaction>
</comment>
<dbReference type="InterPro" id="IPR051057">
    <property type="entry name" value="PI-PLC_domain"/>
</dbReference>
<dbReference type="PROSITE" id="PS50007">
    <property type="entry name" value="PIPLC_X_DOMAIN"/>
    <property type="match status" value="1"/>
</dbReference>
<reference evidence="8" key="1">
    <citation type="submission" date="2025-08" db="UniProtKB">
        <authorList>
            <consortium name="RefSeq"/>
        </authorList>
    </citation>
    <scope>IDENTIFICATION</scope>
    <source>
        <tissue evidence="8">Muscle</tissue>
    </source>
</reference>
<keyword evidence="7" id="KW-1185">Reference proteome</keyword>
<evidence type="ECO:0000313" key="7">
    <source>
        <dbReference type="Proteomes" id="UP000694941"/>
    </source>
</evidence>
<dbReference type="InterPro" id="IPR000909">
    <property type="entry name" value="PLipase_C_PInositol-sp_X_dom"/>
</dbReference>
<dbReference type="SUPFAM" id="SSF51695">
    <property type="entry name" value="PLC-like phosphodiesterases"/>
    <property type="match status" value="1"/>
</dbReference>
<evidence type="ECO:0000256" key="4">
    <source>
        <dbReference type="ARBA" id="ARBA00023157"/>
    </source>
</evidence>
<organism evidence="7 8">
    <name type="scientific">Limulus polyphemus</name>
    <name type="common">Atlantic horseshoe crab</name>
    <dbReference type="NCBI Taxonomy" id="6850"/>
    <lineage>
        <taxon>Eukaryota</taxon>
        <taxon>Metazoa</taxon>
        <taxon>Ecdysozoa</taxon>
        <taxon>Arthropoda</taxon>
        <taxon>Chelicerata</taxon>
        <taxon>Merostomata</taxon>
        <taxon>Xiphosura</taxon>
        <taxon>Limulidae</taxon>
        <taxon>Limulus</taxon>
    </lineage>
</organism>
<accession>A0ABM1SGB3</accession>
<name>A0ABM1SGB3_LIMPO</name>
<evidence type="ECO:0000256" key="3">
    <source>
        <dbReference type="ARBA" id="ARBA00022842"/>
    </source>
</evidence>
<evidence type="ECO:0000256" key="1">
    <source>
        <dbReference type="ARBA" id="ARBA00000110"/>
    </source>
</evidence>
<sequence length="462" mass="53567">MRSEKVKVFEELLLETEMSTYSLPSKRCVLVLACCWAILLPFAHFDIPAECSIPKRGSLRVFLTVSSLVSTSPSGDITERQLELNWLGGTRNEGDRVMLFDRDPKQSLERSLVMIDPLLHVSGYYKTNVQFPHLNFASHNLTTNCLGFWIAYLRQDKVLASSCLRARPYWMKENKEWIKDIPLVNLMIPGTHNAGSYQRYKGSESEKVFIRYLYNQEESVFNQLAYGIRFLDLRVGYYPGTTEKFWINHRLFSVNNTLATVLQDVASFVWSTEEIILLDIHNFPTGFTNRPDIHQRLIIKLLEYLGHFMIPRNVGHNATLGTLWNAQKRVLVSYNSDYYVSSQLLWPGVTHIWGNKQTVGSLKSFFENSFRQLETSYLSSAMAELTSTIANFLIEPLKGHRGMAHDVNRQVTIWFRDLWWWSCNIVSTDYFLGNNIIDVSIESNIKKALCRKEQKLKFQRRV</sequence>
<dbReference type="InterPro" id="IPR017946">
    <property type="entry name" value="PLC-like_Pdiesterase_TIM-brl"/>
</dbReference>
<proteinExistence type="predicted"/>